<dbReference type="InterPro" id="IPR036909">
    <property type="entry name" value="Cyt_c-like_dom_sf"/>
</dbReference>
<dbReference type="PROSITE" id="PS51007">
    <property type="entry name" value="CYTC"/>
    <property type="match status" value="2"/>
</dbReference>
<reference evidence="12" key="1">
    <citation type="submission" date="2016-10" db="EMBL/GenBank/DDBJ databases">
        <authorList>
            <person name="Varghese N."/>
            <person name="Submissions S."/>
        </authorList>
    </citation>
    <scope>NUCLEOTIDE SEQUENCE [LARGE SCALE GENOMIC DNA]</scope>
    <source>
        <strain evidence="12">DSM 7481</strain>
    </source>
</reference>
<dbReference type="SUPFAM" id="SSF46626">
    <property type="entry name" value="Cytochrome c"/>
    <property type="match status" value="2"/>
</dbReference>
<feature type="binding site" description="covalent" evidence="8">
    <location>
        <position position="175"/>
    </location>
    <ligand>
        <name>heme c</name>
        <dbReference type="ChEBI" id="CHEBI:61717"/>
        <label>2</label>
    </ligand>
</feature>
<comment type="subcellular location">
    <subcellularLocation>
        <location evidence="1">Periplasm</location>
    </subcellularLocation>
</comment>
<evidence type="ECO:0000259" key="10">
    <source>
        <dbReference type="PROSITE" id="PS51007"/>
    </source>
</evidence>
<feature type="binding site" description="axial binding residue" evidence="9">
    <location>
        <position position="219"/>
    </location>
    <ligand>
        <name>heme c</name>
        <dbReference type="ChEBI" id="CHEBI:61717"/>
        <label>2</label>
    </ligand>
    <ligandPart>
        <name>Fe</name>
        <dbReference type="ChEBI" id="CHEBI:18248"/>
    </ligandPart>
</feature>
<comment type="PTM">
    <text evidence="8">Binds 2 heme c groups covalently per subunit.</text>
</comment>
<dbReference type="Pfam" id="PF00034">
    <property type="entry name" value="Cytochrom_C"/>
    <property type="match status" value="2"/>
</dbReference>
<evidence type="ECO:0000256" key="9">
    <source>
        <dbReference type="PIRSR" id="PIRSR000005-2"/>
    </source>
</evidence>
<evidence type="ECO:0000256" key="6">
    <source>
        <dbReference type="ARBA" id="ARBA00022982"/>
    </source>
</evidence>
<accession>A0A1I1RES2</accession>
<gene>
    <name evidence="11" type="ORF">SAMN04489710_10159</name>
</gene>
<dbReference type="InterPro" id="IPR009056">
    <property type="entry name" value="Cyt_c-like_dom"/>
</dbReference>
<name>A0A1I1RES2_9BURK</name>
<evidence type="ECO:0000256" key="7">
    <source>
        <dbReference type="ARBA" id="ARBA00023004"/>
    </source>
</evidence>
<dbReference type="STRING" id="32040.SAMN04489710_10159"/>
<dbReference type="GO" id="GO:0009055">
    <property type="term" value="F:electron transfer activity"/>
    <property type="evidence" value="ECO:0007669"/>
    <property type="project" value="InterPro"/>
</dbReference>
<dbReference type="GO" id="GO:0005506">
    <property type="term" value="F:iron ion binding"/>
    <property type="evidence" value="ECO:0007669"/>
    <property type="project" value="InterPro"/>
</dbReference>
<dbReference type="PANTHER" id="PTHR33751">
    <property type="entry name" value="CBB3-TYPE CYTOCHROME C OXIDASE SUBUNIT FIXP"/>
    <property type="match status" value="1"/>
</dbReference>
<protein>
    <submittedName>
        <fullName evidence="11">Cytochrome c553</fullName>
    </submittedName>
</protein>
<feature type="binding site" description="covalent" evidence="8">
    <location>
        <position position="81"/>
    </location>
    <ligand>
        <name>heme c</name>
        <dbReference type="ChEBI" id="CHEBI:61717"/>
        <label>1</label>
    </ligand>
</feature>
<keyword evidence="4 9" id="KW-0479">Metal-binding</keyword>
<keyword evidence="12" id="KW-1185">Reference proteome</keyword>
<evidence type="ECO:0000313" key="11">
    <source>
        <dbReference type="EMBL" id="SFD32732.1"/>
    </source>
</evidence>
<keyword evidence="3 8" id="KW-0349">Heme</keyword>
<feature type="binding site" description="covalent" evidence="8">
    <location>
        <position position="178"/>
    </location>
    <ligand>
        <name>heme c</name>
        <dbReference type="ChEBI" id="CHEBI:61717"/>
        <label>2</label>
    </ligand>
</feature>
<dbReference type="PANTHER" id="PTHR33751:SF9">
    <property type="entry name" value="CYTOCHROME C4"/>
    <property type="match status" value="1"/>
</dbReference>
<dbReference type="Proteomes" id="UP000199517">
    <property type="component" value="Unassembled WGS sequence"/>
</dbReference>
<dbReference type="InterPro" id="IPR024167">
    <property type="entry name" value="Cytochrome_c4-like"/>
</dbReference>
<evidence type="ECO:0000256" key="8">
    <source>
        <dbReference type="PIRSR" id="PIRSR000005-1"/>
    </source>
</evidence>
<dbReference type="AlphaFoldDB" id="A0A1I1RES2"/>
<evidence type="ECO:0000256" key="2">
    <source>
        <dbReference type="ARBA" id="ARBA00022448"/>
    </source>
</evidence>
<dbReference type="InterPro" id="IPR008168">
    <property type="entry name" value="Cyt_C_IC"/>
</dbReference>
<feature type="binding site" description="axial binding residue" evidence="9">
    <location>
        <position position="82"/>
    </location>
    <ligand>
        <name>heme c</name>
        <dbReference type="ChEBI" id="CHEBI:61717"/>
        <label>1</label>
    </ligand>
    <ligandPart>
        <name>Fe</name>
        <dbReference type="ChEBI" id="CHEBI:18248"/>
    </ligandPart>
</feature>
<sequence>MGVSRETPAKGRIVRLTGFAAPFYNTEPPDMKKLLAPMLMAAALAAAVLPASAQAPAAAQKAGKPDLVKGEASFTAVCAACHAADGNSAIVANPKLAQQHPEYLVKQLQEFKSGKRNDPVMKGIASTLSEDDMRNIAYWVAAKQAKPGFAKDKDLVALGERIYRGGIADRNIAACAGCHSPNGAGIPAQYPRLSGQHADYTAKQLSEFREGKRANSVQMTQVAAKLNDREIRAVADYIAGLR</sequence>
<proteinExistence type="predicted"/>
<feature type="binding site" description="covalent" evidence="8">
    <location>
        <position position="78"/>
    </location>
    <ligand>
        <name>heme c</name>
        <dbReference type="ChEBI" id="CHEBI:61717"/>
        <label>1</label>
    </ligand>
</feature>
<dbReference type="GO" id="GO:0020037">
    <property type="term" value="F:heme binding"/>
    <property type="evidence" value="ECO:0007669"/>
    <property type="project" value="InterPro"/>
</dbReference>
<evidence type="ECO:0000256" key="3">
    <source>
        <dbReference type="ARBA" id="ARBA00022617"/>
    </source>
</evidence>
<keyword evidence="6" id="KW-0249">Electron transport</keyword>
<keyword evidence="2" id="KW-0813">Transport</keyword>
<evidence type="ECO:0000256" key="1">
    <source>
        <dbReference type="ARBA" id="ARBA00004418"/>
    </source>
</evidence>
<dbReference type="EMBL" id="FOMQ01000001">
    <property type="protein sequence ID" value="SFD32732.1"/>
    <property type="molecule type" value="Genomic_DNA"/>
</dbReference>
<dbReference type="GO" id="GO:0042597">
    <property type="term" value="C:periplasmic space"/>
    <property type="evidence" value="ECO:0007669"/>
    <property type="project" value="UniProtKB-SubCell"/>
</dbReference>
<feature type="domain" description="Cytochrome c" evidence="10">
    <location>
        <begin position="65"/>
        <end position="144"/>
    </location>
</feature>
<dbReference type="InterPro" id="IPR050597">
    <property type="entry name" value="Cytochrome_c_Oxidase_Subunit"/>
</dbReference>
<dbReference type="PIRSF" id="PIRSF000005">
    <property type="entry name" value="Cytochrome_c4"/>
    <property type="match status" value="1"/>
</dbReference>
<evidence type="ECO:0000256" key="5">
    <source>
        <dbReference type="ARBA" id="ARBA00022764"/>
    </source>
</evidence>
<keyword evidence="7 9" id="KW-0408">Iron</keyword>
<evidence type="ECO:0000256" key="4">
    <source>
        <dbReference type="ARBA" id="ARBA00022723"/>
    </source>
</evidence>
<dbReference type="Gene3D" id="1.10.760.10">
    <property type="entry name" value="Cytochrome c-like domain"/>
    <property type="match status" value="2"/>
</dbReference>
<evidence type="ECO:0000313" key="12">
    <source>
        <dbReference type="Proteomes" id="UP000199517"/>
    </source>
</evidence>
<feature type="binding site" description="axial binding residue" evidence="9">
    <location>
        <position position="121"/>
    </location>
    <ligand>
        <name>heme c</name>
        <dbReference type="ChEBI" id="CHEBI:61717"/>
        <label>1</label>
    </ligand>
    <ligandPart>
        <name>Fe</name>
        <dbReference type="ChEBI" id="CHEBI:18248"/>
    </ligandPart>
</feature>
<organism evidence="11 12">
    <name type="scientific">Paracidovorax konjaci</name>
    <dbReference type="NCBI Taxonomy" id="32040"/>
    <lineage>
        <taxon>Bacteria</taxon>
        <taxon>Pseudomonadati</taxon>
        <taxon>Pseudomonadota</taxon>
        <taxon>Betaproteobacteria</taxon>
        <taxon>Burkholderiales</taxon>
        <taxon>Comamonadaceae</taxon>
        <taxon>Paracidovorax</taxon>
    </lineage>
</organism>
<feature type="binding site" description="axial binding residue" evidence="9">
    <location>
        <position position="179"/>
    </location>
    <ligand>
        <name>heme c</name>
        <dbReference type="ChEBI" id="CHEBI:61717"/>
        <label>2</label>
    </ligand>
    <ligandPart>
        <name>Fe</name>
        <dbReference type="ChEBI" id="CHEBI:18248"/>
    </ligandPart>
</feature>
<keyword evidence="5" id="KW-0574">Periplasm</keyword>
<dbReference type="PRINTS" id="PR00605">
    <property type="entry name" value="CYTCHROMECIC"/>
</dbReference>
<feature type="domain" description="Cytochrome c" evidence="10">
    <location>
        <begin position="154"/>
        <end position="242"/>
    </location>
</feature>